<dbReference type="RefSeq" id="WP_168629342.1">
    <property type="nucleotide sequence ID" value="NZ_BONL01000027.1"/>
</dbReference>
<comment type="caution">
    <text evidence="1">The sequence shown here is derived from an EMBL/GenBank/DDBJ whole genome shotgun (WGS) entry which is preliminary data.</text>
</comment>
<sequence>MFVQEYYKGISGLGPLDIASIFRTGILSNNLRSNPNAPLVTLLPMLSEPALYGHVTDYATYGANSPFVSLTAGTRNLANAGGAFRPFRAWETAVRFATRNGKTGGVVFEGWVITLGVPSWHISGVAEDIRDHHSYPRFNAFWKQGEVTAKLLVPPMQVVRATILDLSGTPTRTLTNPTAIPAAQLSNIRKAI</sequence>
<name>A0A7X6QYK3_9CELL</name>
<keyword evidence="2" id="KW-1185">Reference proteome</keyword>
<dbReference type="AlphaFoldDB" id="A0A7X6QYK3"/>
<accession>A0A7X6QYK3</accession>
<evidence type="ECO:0000313" key="1">
    <source>
        <dbReference type="EMBL" id="NKY22240.1"/>
    </source>
</evidence>
<gene>
    <name evidence="1" type="ORF">HGA03_06125</name>
</gene>
<evidence type="ECO:0000313" key="2">
    <source>
        <dbReference type="Proteomes" id="UP000581206"/>
    </source>
</evidence>
<organism evidence="1 2">
    <name type="scientific">Cellulomonas denverensis</name>
    <dbReference type="NCBI Taxonomy" id="264297"/>
    <lineage>
        <taxon>Bacteria</taxon>
        <taxon>Bacillati</taxon>
        <taxon>Actinomycetota</taxon>
        <taxon>Actinomycetes</taxon>
        <taxon>Micrococcales</taxon>
        <taxon>Cellulomonadaceae</taxon>
        <taxon>Cellulomonas</taxon>
    </lineage>
</organism>
<protein>
    <submittedName>
        <fullName evidence="1">Uncharacterized protein</fullName>
    </submittedName>
</protein>
<dbReference type="Proteomes" id="UP000581206">
    <property type="component" value="Unassembled WGS sequence"/>
</dbReference>
<dbReference type="EMBL" id="JAAXOX010000002">
    <property type="protein sequence ID" value="NKY22240.1"/>
    <property type="molecule type" value="Genomic_DNA"/>
</dbReference>
<proteinExistence type="predicted"/>
<reference evidence="1 2" key="1">
    <citation type="submission" date="2020-04" db="EMBL/GenBank/DDBJ databases">
        <title>MicrobeNet Type strains.</title>
        <authorList>
            <person name="Nicholson A.C."/>
        </authorList>
    </citation>
    <scope>NUCLEOTIDE SEQUENCE [LARGE SCALE GENOMIC DNA]</scope>
    <source>
        <strain evidence="1 2">ATCC BAA-788</strain>
    </source>
</reference>